<name>A0A543G1R2_9FLAO</name>
<evidence type="ECO:0000313" key="2">
    <source>
        <dbReference type="Proteomes" id="UP000320773"/>
    </source>
</evidence>
<proteinExistence type="predicted"/>
<dbReference type="AlphaFoldDB" id="A0A543G1R2"/>
<dbReference type="OMA" id="TYTFKFW"/>
<gene>
    <name evidence="1" type="ORF">BC670_0912</name>
</gene>
<sequence length="136" mass="15382">MKKILLSFAIGVTLVSCSKQEPYQSIEYYDTLPVESVVMPTTFKVDSVSNITLKYRKPTTCYVYQGLYYEKNGFTRTVAINTINYEHGNCITETQNLYETAVNFRPVASGTYTFKFWTGTSTAGVDQFATYQAIVP</sequence>
<dbReference type="RefSeq" id="WP_014085150.1">
    <property type="nucleotide sequence ID" value="NZ_CBCSFI010000001.1"/>
</dbReference>
<dbReference type="PROSITE" id="PS51257">
    <property type="entry name" value="PROKAR_LIPOPROTEIN"/>
    <property type="match status" value="1"/>
</dbReference>
<dbReference type="Proteomes" id="UP000320773">
    <property type="component" value="Unassembled WGS sequence"/>
</dbReference>
<evidence type="ECO:0000313" key="1">
    <source>
        <dbReference type="EMBL" id="TQM40050.1"/>
    </source>
</evidence>
<organism evidence="1 2">
    <name type="scientific">Flavobacterium branchiophilum</name>
    <dbReference type="NCBI Taxonomy" id="55197"/>
    <lineage>
        <taxon>Bacteria</taxon>
        <taxon>Pseudomonadati</taxon>
        <taxon>Bacteroidota</taxon>
        <taxon>Flavobacteriia</taxon>
        <taxon>Flavobacteriales</taxon>
        <taxon>Flavobacteriaceae</taxon>
        <taxon>Flavobacterium</taxon>
    </lineage>
</organism>
<comment type="caution">
    <text evidence="1">The sequence shown here is derived from an EMBL/GenBank/DDBJ whole genome shotgun (WGS) entry which is preliminary data.</text>
</comment>
<protein>
    <recommendedName>
        <fullName evidence="3">Lipoprotein</fullName>
    </recommendedName>
</protein>
<accession>A0A543G1R2</accession>
<evidence type="ECO:0008006" key="3">
    <source>
        <dbReference type="Google" id="ProtNLM"/>
    </source>
</evidence>
<dbReference type="EMBL" id="VFPJ01000001">
    <property type="protein sequence ID" value="TQM40050.1"/>
    <property type="molecule type" value="Genomic_DNA"/>
</dbReference>
<reference evidence="1 2" key="1">
    <citation type="submission" date="2019-06" db="EMBL/GenBank/DDBJ databases">
        <title>Genomic Encyclopedia of Archaeal and Bacterial Type Strains, Phase II (KMG-II): from individual species to whole genera.</title>
        <authorList>
            <person name="Goeker M."/>
        </authorList>
    </citation>
    <scope>NUCLEOTIDE SEQUENCE [LARGE SCALE GENOMIC DNA]</scope>
    <source>
        <strain evidence="1 2">DSM 24789</strain>
    </source>
</reference>